<evidence type="ECO:0000256" key="20">
    <source>
        <dbReference type="ARBA" id="ARBA00049360"/>
    </source>
</evidence>
<dbReference type="InterPro" id="IPR004589">
    <property type="entry name" value="DNA_helicase_ATP-dep_RecQ"/>
</dbReference>
<dbReference type="CDD" id="cd18794">
    <property type="entry name" value="SF2_C_RecQ"/>
    <property type="match status" value="1"/>
</dbReference>
<feature type="region of interest" description="Disordered" evidence="22">
    <location>
        <begin position="817"/>
        <end position="839"/>
    </location>
</feature>
<dbReference type="GO" id="GO:0006260">
    <property type="term" value="P:DNA replication"/>
    <property type="evidence" value="ECO:0007669"/>
    <property type="project" value="UniProtKB-KW"/>
</dbReference>
<dbReference type="InterPro" id="IPR032284">
    <property type="entry name" value="RecQ_Zn-bd"/>
</dbReference>
<keyword evidence="8 21" id="KW-0547">Nucleotide-binding</keyword>
<dbReference type="PANTHER" id="PTHR13710">
    <property type="entry name" value="DNA HELICASE RECQ FAMILY MEMBER"/>
    <property type="match status" value="1"/>
</dbReference>
<evidence type="ECO:0000313" key="26">
    <source>
        <dbReference type="Proteomes" id="UP000261380"/>
    </source>
</evidence>
<keyword evidence="6" id="KW-0235">DNA replication</keyword>
<dbReference type="GO" id="GO:0005524">
    <property type="term" value="F:ATP binding"/>
    <property type="evidence" value="ECO:0007669"/>
    <property type="project" value="UniProtKB-KW"/>
</dbReference>
<dbReference type="Pfam" id="PF00271">
    <property type="entry name" value="Helicase_C"/>
    <property type="match status" value="1"/>
</dbReference>
<evidence type="ECO:0000256" key="10">
    <source>
        <dbReference type="ARBA" id="ARBA00022801"/>
    </source>
</evidence>
<keyword evidence="9" id="KW-0227">DNA damage</keyword>
<keyword evidence="26" id="KW-1185">Reference proteome</keyword>
<dbReference type="Gene3D" id="3.40.50.300">
    <property type="entry name" value="P-loop containing nucleotide triphosphate hydrolases"/>
    <property type="match status" value="2"/>
</dbReference>
<keyword evidence="12" id="KW-0862">Zinc</keyword>
<evidence type="ECO:0000256" key="16">
    <source>
        <dbReference type="ARBA" id="ARBA00023235"/>
    </source>
</evidence>
<dbReference type="STRING" id="32473.ENSXCOP00000024199"/>
<evidence type="ECO:0000256" key="14">
    <source>
        <dbReference type="ARBA" id="ARBA00023125"/>
    </source>
</evidence>
<dbReference type="InterPro" id="IPR010716">
    <property type="entry name" value="RECQ5"/>
</dbReference>
<dbReference type="FunFam" id="3.40.50.300:FF:000614">
    <property type="entry name" value="ATP-dependent DNA helicase"/>
    <property type="match status" value="1"/>
</dbReference>
<dbReference type="PANTHER" id="PTHR13710:SF152">
    <property type="entry name" value="ATP-DEPENDENT DNA HELICASE Q5"/>
    <property type="match status" value="1"/>
</dbReference>
<evidence type="ECO:0000256" key="7">
    <source>
        <dbReference type="ARBA" id="ARBA00022723"/>
    </source>
</evidence>
<dbReference type="GO" id="GO:0006355">
    <property type="term" value="P:regulation of DNA-templated transcription"/>
    <property type="evidence" value="ECO:0007669"/>
    <property type="project" value="InterPro"/>
</dbReference>
<feature type="compositionally biased region" description="Basic and acidic residues" evidence="22">
    <location>
        <begin position="595"/>
        <end position="615"/>
    </location>
</feature>
<keyword evidence="13 21" id="KW-0067">ATP-binding</keyword>
<keyword evidence="10 21" id="KW-0378">Hydrolase</keyword>
<dbReference type="InterPro" id="IPR014001">
    <property type="entry name" value="Helicase_ATP-bd"/>
</dbReference>
<comment type="catalytic activity">
    <reaction evidence="19 21">
        <text>Couples ATP hydrolysis with the unwinding of duplex DNA by translocating in the 3'-5' direction.</text>
        <dbReference type="EC" id="5.6.2.4"/>
    </reaction>
</comment>
<dbReference type="AlphaFoldDB" id="A0A3B5MWQ9"/>
<dbReference type="GO" id="GO:0051301">
    <property type="term" value="P:cell division"/>
    <property type="evidence" value="ECO:0007669"/>
    <property type="project" value="UniProtKB-KW"/>
</dbReference>
<dbReference type="Pfam" id="PF00270">
    <property type="entry name" value="DEAD"/>
    <property type="match status" value="1"/>
</dbReference>
<evidence type="ECO:0000256" key="21">
    <source>
        <dbReference type="RuleBase" id="RU364117"/>
    </source>
</evidence>
<dbReference type="PROSITE" id="PS51192">
    <property type="entry name" value="HELICASE_ATP_BIND_1"/>
    <property type="match status" value="1"/>
</dbReference>
<evidence type="ECO:0000256" key="1">
    <source>
        <dbReference type="ARBA" id="ARBA00001947"/>
    </source>
</evidence>
<comment type="subcellular location">
    <subcellularLocation>
        <location evidence="2">Nucleus</location>
        <location evidence="2">Nucleoplasm</location>
    </subcellularLocation>
</comment>
<keyword evidence="11 21" id="KW-0347">Helicase</keyword>
<evidence type="ECO:0000256" key="11">
    <source>
        <dbReference type="ARBA" id="ARBA00022806"/>
    </source>
</evidence>
<dbReference type="Proteomes" id="UP000261380">
    <property type="component" value="Unplaced"/>
</dbReference>
<comment type="catalytic activity">
    <reaction evidence="20 21">
        <text>ATP + H2O = ADP + phosphate + H(+)</text>
        <dbReference type="Rhea" id="RHEA:13065"/>
        <dbReference type="ChEBI" id="CHEBI:15377"/>
        <dbReference type="ChEBI" id="CHEBI:15378"/>
        <dbReference type="ChEBI" id="CHEBI:30616"/>
        <dbReference type="ChEBI" id="CHEBI:43474"/>
        <dbReference type="ChEBI" id="CHEBI:456216"/>
    </reaction>
</comment>
<feature type="domain" description="Helicase ATP-binding" evidence="23">
    <location>
        <begin position="26"/>
        <end position="200"/>
    </location>
</feature>
<keyword evidence="17 21" id="KW-0539">Nucleus</keyword>
<name>A0A3B5MWQ9_9TELE</name>
<dbReference type="Ensembl" id="ENSXCOT00000024490.1">
    <property type="protein sequence ID" value="ENSXCOP00000024199.1"/>
    <property type="gene ID" value="ENSXCOG00000018067.1"/>
</dbReference>
<keyword evidence="4" id="KW-0597">Phosphoprotein</keyword>
<dbReference type="GO" id="GO:0045950">
    <property type="term" value="P:negative regulation of mitotic recombination"/>
    <property type="evidence" value="ECO:0007669"/>
    <property type="project" value="Ensembl"/>
</dbReference>
<evidence type="ECO:0000256" key="9">
    <source>
        <dbReference type="ARBA" id="ARBA00022763"/>
    </source>
</evidence>
<dbReference type="GO" id="GO:0000724">
    <property type="term" value="P:double-strand break repair via homologous recombination"/>
    <property type="evidence" value="ECO:0007669"/>
    <property type="project" value="TreeGrafter"/>
</dbReference>
<feature type="compositionally biased region" description="Basic residues" evidence="22">
    <location>
        <begin position="830"/>
        <end position="839"/>
    </location>
</feature>
<feature type="region of interest" description="Disordered" evidence="22">
    <location>
        <begin position="592"/>
        <end position="618"/>
    </location>
</feature>
<reference evidence="25" key="2">
    <citation type="submission" date="2025-09" db="UniProtKB">
        <authorList>
            <consortium name="Ensembl"/>
        </authorList>
    </citation>
    <scope>IDENTIFICATION</scope>
</reference>
<keyword evidence="5" id="KW-0132">Cell division</keyword>
<dbReference type="GO" id="GO:0046872">
    <property type="term" value="F:metal ion binding"/>
    <property type="evidence" value="ECO:0007669"/>
    <property type="project" value="UniProtKB-KW"/>
</dbReference>
<dbReference type="GO" id="GO:0005737">
    <property type="term" value="C:cytoplasm"/>
    <property type="evidence" value="ECO:0007669"/>
    <property type="project" value="TreeGrafter"/>
</dbReference>
<keyword evidence="16" id="KW-0413">Isomerase</keyword>
<evidence type="ECO:0000256" key="17">
    <source>
        <dbReference type="ARBA" id="ARBA00023242"/>
    </source>
</evidence>
<dbReference type="EC" id="5.6.2.4" evidence="21"/>
<reference evidence="25" key="1">
    <citation type="submission" date="2025-08" db="UniProtKB">
        <authorList>
            <consortium name="Ensembl"/>
        </authorList>
    </citation>
    <scope>IDENTIFICATION</scope>
</reference>
<evidence type="ECO:0000256" key="8">
    <source>
        <dbReference type="ARBA" id="ARBA00022741"/>
    </source>
</evidence>
<keyword evidence="14" id="KW-0238">DNA-binding</keyword>
<dbReference type="SMART" id="SM00487">
    <property type="entry name" value="DEXDc"/>
    <property type="match status" value="1"/>
</dbReference>
<comment type="cofactor">
    <cofactor evidence="1">
        <name>Zn(2+)</name>
        <dbReference type="ChEBI" id="CHEBI:29105"/>
    </cofactor>
</comment>
<dbReference type="Gene3D" id="6.10.250.3140">
    <property type="match status" value="1"/>
</dbReference>
<evidence type="ECO:0000256" key="13">
    <source>
        <dbReference type="ARBA" id="ARBA00022840"/>
    </source>
</evidence>
<dbReference type="InterPro" id="IPR001650">
    <property type="entry name" value="Helicase_C-like"/>
</dbReference>
<dbReference type="GO" id="GO:0043138">
    <property type="term" value="F:3'-5' DNA helicase activity"/>
    <property type="evidence" value="ECO:0007669"/>
    <property type="project" value="UniProtKB-EC"/>
</dbReference>
<dbReference type="GeneTree" id="ENSGT00940000157800"/>
<evidence type="ECO:0000256" key="19">
    <source>
        <dbReference type="ARBA" id="ARBA00034617"/>
    </source>
</evidence>
<evidence type="ECO:0000259" key="23">
    <source>
        <dbReference type="PROSITE" id="PS51192"/>
    </source>
</evidence>
<evidence type="ECO:0000256" key="3">
    <source>
        <dbReference type="ARBA" id="ARBA00005446"/>
    </source>
</evidence>
<evidence type="ECO:0000313" key="25">
    <source>
        <dbReference type="Ensembl" id="ENSXCOP00000024199.1"/>
    </source>
</evidence>
<dbReference type="GO" id="GO:0016887">
    <property type="term" value="F:ATP hydrolysis activity"/>
    <property type="evidence" value="ECO:0007669"/>
    <property type="project" value="RHEA"/>
</dbReference>
<feature type="domain" description="Helicase C-terminal" evidence="24">
    <location>
        <begin position="231"/>
        <end position="384"/>
    </location>
</feature>
<dbReference type="NCBIfam" id="TIGR00614">
    <property type="entry name" value="recQ_fam"/>
    <property type="match status" value="1"/>
</dbReference>
<accession>A0A3B5MWQ9</accession>
<dbReference type="GO" id="GO:0005654">
    <property type="term" value="C:nucleoplasm"/>
    <property type="evidence" value="ECO:0007669"/>
    <property type="project" value="UniProtKB-SubCell"/>
</dbReference>
<evidence type="ECO:0000259" key="24">
    <source>
        <dbReference type="PROSITE" id="PS51194"/>
    </source>
</evidence>
<protein>
    <recommendedName>
        <fullName evidence="21">ATP-dependent DNA helicase</fullName>
        <ecNumber evidence="21">5.6.2.4</ecNumber>
    </recommendedName>
</protein>
<dbReference type="InterPro" id="IPR013257">
    <property type="entry name" value="SRI"/>
</dbReference>
<keyword evidence="15" id="KW-0234">DNA repair</keyword>
<evidence type="ECO:0000256" key="22">
    <source>
        <dbReference type="SAM" id="MobiDB-lite"/>
    </source>
</evidence>
<evidence type="ECO:0000256" key="2">
    <source>
        <dbReference type="ARBA" id="ARBA00004642"/>
    </source>
</evidence>
<evidence type="ECO:0000256" key="15">
    <source>
        <dbReference type="ARBA" id="ARBA00023204"/>
    </source>
</evidence>
<dbReference type="Pfam" id="PF06959">
    <property type="entry name" value="RecQ5"/>
    <property type="match status" value="1"/>
</dbReference>
<dbReference type="InterPro" id="IPR027417">
    <property type="entry name" value="P-loop_NTPase"/>
</dbReference>
<dbReference type="PROSITE" id="PS51194">
    <property type="entry name" value="HELICASE_CTER"/>
    <property type="match status" value="1"/>
</dbReference>
<dbReference type="GO" id="GO:0009378">
    <property type="term" value="F:four-way junction helicase activity"/>
    <property type="evidence" value="ECO:0007669"/>
    <property type="project" value="TreeGrafter"/>
</dbReference>
<evidence type="ECO:0000256" key="5">
    <source>
        <dbReference type="ARBA" id="ARBA00022618"/>
    </source>
</evidence>
<dbReference type="Pfam" id="PF08236">
    <property type="entry name" value="SRI"/>
    <property type="match status" value="1"/>
</dbReference>
<dbReference type="SMART" id="SM00490">
    <property type="entry name" value="HELICc"/>
    <property type="match status" value="1"/>
</dbReference>
<dbReference type="SUPFAM" id="SSF52540">
    <property type="entry name" value="P-loop containing nucleoside triphosphate hydrolases"/>
    <property type="match status" value="1"/>
</dbReference>
<dbReference type="GO" id="GO:0005694">
    <property type="term" value="C:chromosome"/>
    <property type="evidence" value="ECO:0007669"/>
    <property type="project" value="InterPro"/>
</dbReference>
<sequence>MTLKQALKSHFGFDGFRSKLQEDVVNVVVRGQRDVFVCMPTGAGKSLCYQLPAVLAEGITLVISPLIALIQDQVDHLKELNIAACSINSKLPVGERRLILADLRSKRPKLKLLYITPEMVASPSFQPCLTDLCSRGLLSYLAVDEAHCVSQWGHDFRPDYLKLGELRARIPGVPCLALTATAPKNVQEDIVQSLKLRCPLSFVTPVFRSNLHYDVIFRDLLPNPYAHLHAFIKKALAMDSGAGCGIVYCRTRDGCETVAYQLNKLGVVAKAYHAGMKAVDRTEVQNEWMQGKVLVIVATISFGMGVDKPNVRFVAHWNLAKSLAGFYQESGRAGRDGLPSLCRTYYSRKDKDQLNFLIRQEVTRRQEKRGSFKETDKAALTDLEAMVLFCEHEGCRHANISKFFGDKTPKCAGACDFCLNPKVVRAQLEQAAALSTKTAEGQSGQPKGPFGYLPEQYEGGKKGYGFERYDEGEEGNAEEETKKRKKEFSDLFKKQMNLRKRLIGGVTSCSCCADADCPLREASSQRIPRLTVKTREHCLYRLRDALRDHQGSEDIFSSLMSAVDLEHEVFNSCKTSNLYKAAILKKVSEITKSAPRTEEGSSNDSRETETKHKADGNSSCLYPEELQGFTSASQIYSMKRKRVGAGQRGSSNCFQSAKDLLNPVSSKVTENGGFIGDSSVESVVKRIRVKESETETASSVRTGAVSPAKAGRVMSRKQQKMAEAAKSSRNISQYFVKKKPAEEEELRPEAGGLSSETLSEVYEENSRQELHSLPSDPALVESEDLILIEPKTEVIVLSDDEEQDAGREATMTLVTDDVETEQKETSPAAKRSRTLGSSKRRVTFNPEVQERSLPPPGEPVKAVTLQETANIVVHYLNPYYTQGKFATKVLFKSFARYLSHLLTEGKSCEKIKGEAKVLIKTFFSRVQRCESEADWAHLKRSHNSKAPESKD</sequence>
<evidence type="ECO:0000256" key="6">
    <source>
        <dbReference type="ARBA" id="ARBA00022705"/>
    </source>
</evidence>
<proteinExistence type="inferred from homology"/>
<organism evidence="25 26">
    <name type="scientific">Xiphophorus couchianus</name>
    <name type="common">Monterrey platyfish</name>
    <dbReference type="NCBI Taxonomy" id="32473"/>
    <lineage>
        <taxon>Eukaryota</taxon>
        <taxon>Metazoa</taxon>
        <taxon>Chordata</taxon>
        <taxon>Craniata</taxon>
        <taxon>Vertebrata</taxon>
        <taxon>Euteleostomi</taxon>
        <taxon>Actinopterygii</taxon>
        <taxon>Neopterygii</taxon>
        <taxon>Teleostei</taxon>
        <taxon>Neoteleostei</taxon>
        <taxon>Acanthomorphata</taxon>
        <taxon>Ovalentaria</taxon>
        <taxon>Atherinomorphae</taxon>
        <taxon>Cyprinodontiformes</taxon>
        <taxon>Poeciliidae</taxon>
        <taxon>Poeciliinae</taxon>
        <taxon>Xiphophorus</taxon>
    </lineage>
</organism>
<dbReference type="Gene3D" id="6.10.250.2460">
    <property type="match status" value="1"/>
</dbReference>
<dbReference type="GO" id="GO:0003677">
    <property type="term" value="F:DNA binding"/>
    <property type="evidence" value="ECO:0007669"/>
    <property type="project" value="UniProtKB-KW"/>
</dbReference>
<dbReference type="InterPro" id="IPR011545">
    <property type="entry name" value="DEAD/DEAH_box_helicase_dom"/>
</dbReference>
<evidence type="ECO:0000256" key="18">
    <source>
        <dbReference type="ARBA" id="ARBA00023306"/>
    </source>
</evidence>
<keyword evidence="18" id="KW-0131">Cell cycle</keyword>
<dbReference type="Pfam" id="PF16124">
    <property type="entry name" value="RecQ_Zn_bind"/>
    <property type="match status" value="1"/>
</dbReference>
<dbReference type="FunFam" id="3.40.50.300:FF:000444">
    <property type="entry name" value="ATP-dependent DNA helicase"/>
    <property type="match status" value="1"/>
</dbReference>
<keyword evidence="7" id="KW-0479">Metal-binding</keyword>
<evidence type="ECO:0000256" key="12">
    <source>
        <dbReference type="ARBA" id="ARBA00022833"/>
    </source>
</evidence>
<evidence type="ECO:0000256" key="4">
    <source>
        <dbReference type="ARBA" id="ARBA00022553"/>
    </source>
</evidence>
<comment type="similarity">
    <text evidence="3 21">Belongs to the helicase family. RecQ subfamily.</text>
</comment>